<comment type="caution">
    <text evidence="2">The sequence shown here is derived from an EMBL/GenBank/DDBJ whole genome shotgun (WGS) entry which is preliminary data.</text>
</comment>
<dbReference type="PANTHER" id="PTHR36183">
    <property type="entry name" value="BETA-GLUCURONIDASE"/>
    <property type="match status" value="1"/>
</dbReference>
<accession>A0A8H6VJM5</accession>
<dbReference type="EMBL" id="JABCIY010000103">
    <property type="protein sequence ID" value="KAF7192882.1"/>
    <property type="molecule type" value="Genomic_DNA"/>
</dbReference>
<dbReference type="Gene3D" id="3.20.20.80">
    <property type="entry name" value="Glycosidases"/>
    <property type="match status" value="1"/>
</dbReference>
<dbReference type="InterPro" id="IPR052974">
    <property type="entry name" value="GH79_Enzymes"/>
</dbReference>
<keyword evidence="3" id="KW-1185">Reference proteome</keyword>
<dbReference type="OrthoDB" id="2831684at2759"/>
<organism evidence="2 3">
    <name type="scientific">Pseudocercospora fuligena</name>
    <dbReference type="NCBI Taxonomy" id="685502"/>
    <lineage>
        <taxon>Eukaryota</taxon>
        <taxon>Fungi</taxon>
        <taxon>Dikarya</taxon>
        <taxon>Ascomycota</taxon>
        <taxon>Pezizomycotina</taxon>
        <taxon>Dothideomycetes</taxon>
        <taxon>Dothideomycetidae</taxon>
        <taxon>Mycosphaerellales</taxon>
        <taxon>Mycosphaerellaceae</taxon>
        <taxon>Pseudocercospora</taxon>
    </lineage>
</organism>
<sequence>HKLLTFLACAIPVWPYYTQKIISIPEHAPPDAGVPLDSFVSFSIEFSYFPDFAGNLSHPNTFSNNLLENIAKHSGSKPLVRVGGSSQDNAIFDASQEQAVILNFASPTDDQPANLTFGPKYFESYHTWPKTSFIHGFNLKANTSENHAALLESAKYACHSLGDQLYAWELGNEPDLYHVLAARPTSYDEIAYVAEWHNLTRAIESTVEAACPNLEVNERAGWYAPSFAAAPALSTLDQVVAWDEGLNSDESLKEYAAHHYQAVATDPGITLRGTLMNHTATIASVDYLLNISSLVHGSTAHPYPRDLPFILGEGNSLARQGRPGLSNTFGAALWGVDANLLLASHNVSRFHMHQGTNYRYQSWQPFETNRATKGTKPPYYGNIAVAAFLGDLTKSADRPQVINLPQSSETRAAYAAYVHGKLRKIMLLNLQDYNSTAENEYMDSSQPRGSQSFELQLPRSISGRSVKLQRLIANGSDAISGVTFDGYSFNYELDNGKPVLLPNVTRGEARMVSRWGLLNVEVLDSSAVLVSI</sequence>
<dbReference type="AlphaFoldDB" id="A0A8H6VJM5"/>
<dbReference type="PANTHER" id="PTHR36183:SF2">
    <property type="entry name" value="BETA-GLUCURONIDASE C-TERMINAL DOMAIN-CONTAINING PROTEIN"/>
    <property type="match status" value="1"/>
</dbReference>
<dbReference type="Proteomes" id="UP000660729">
    <property type="component" value="Unassembled WGS sequence"/>
</dbReference>
<gene>
    <name evidence="2" type="ORF">HII31_05796</name>
</gene>
<evidence type="ECO:0000313" key="2">
    <source>
        <dbReference type="EMBL" id="KAF7192882.1"/>
    </source>
</evidence>
<evidence type="ECO:0000259" key="1">
    <source>
        <dbReference type="Pfam" id="PF16862"/>
    </source>
</evidence>
<dbReference type="SUPFAM" id="SSF51445">
    <property type="entry name" value="(Trans)glycosidases"/>
    <property type="match status" value="1"/>
</dbReference>
<feature type="non-terminal residue" evidence="2">
    <location>
        <position position="532"/>
    </location>
</feature>
<protein>
    <submittedName>
        <fullName evidence="2">Beta-glucuronidase</fullName>
    </submittedName>
</protein>
<reference evidence="2" key="1">
    <citation type="submission" date="2020-04" db="EMBL/GenBank/DDBJ databases">
        <title>Draft genome resource of the tomato pathogen Pseudocercospora fuligena.</title>
        <authorList>
            <person name="Zaccaron A."/>
        </authorList>
    </citation>
    <scope>NUCLEOTIDE SEQUENCE</scope>
    <source>
        <strain evidence="2">PF001</strain>
    </source>
</reference>
<proteinExistence type="predicted"/>
<feature type="domain" description="Beta-glucuronidase C-terminal" evidence="1">
    <location>
        <begin position="413"/>
        <end position="529"/>
    </location>
</feature>
<dbReference type="InterPro" id="IPR031728">
    <property type="entry name" value="GlcAase_C"/>
</dbReference>
<name>A0A8H6VJM5_9PEZI</name>
<evidence type="ECO:0000313" key="3">
    <source>
        <dbReference type="Proteomes" id="UP000660729"/>
    </source>
</evidence>
<dbReference type="Pfam" id="PF16862">
    <property type="entry name" value="Glyco_hydro_79C"/>
    <property type="match status" value="1"/>
</dbReference>
<dbReference type="InterPro" id="IPR017853">
    <property type="entry name" value="GH"/>
</dbReference>